<evidence type="ECO:0000256" key="3">
    <source>
        <dbReference type="ARBA" id="ARBA00022552"/>
    </source>
</evidence>
<dbReference type="InterPro" id="IPR002676">
    <property type="entry name" value="RimM_N"/>
</dbReference>
<dbReference type="HAMAP" id="MF_00014">
    <property type="entry name" value="Ribosome_mat_RimM"/>
    <property type="match status" value="1"/>
</dbReference>
<evidence type="ECO:0000256" key="1">
    <source>
        <dbReference type="ARBA" id="ARBA00022490"/>
    </source>
</evidence>
<keyword evidence="2 5" id="KW-0690">Ribosome biogenesis</keyword>
<dbReference type="GO" id="GO:0005840">
    <property type="term" value="C:ribosome"/>
    <property type="evidence" value="ECO:0007669"/>
    <property type="project" value="InterPro"/>
</dbReference>
<comment type="caution">
    <text evidence="8">The sequence shown here is derived from an EMBL/GenBank/DDBJ whole genome shotgun (WGS) entry which is preliminary data.</text>
</comment>
<keyword evidence="4 5" id="KW-0143">Chaperone</keyword>
<dbReference type="PANTHER" id="PTHR33692">
    <property type="entry name" value="RIBOSOME MATURATION FACTOR RIMM"/>
    <property type="match status" value="1"/>
</dbReference>
<dbReference type="Gene3D" id="2.30.30.240">
    <property type="entry name" value="PRC-barrel domain"/>
    <property type="match status" value="1"/>
</dbReference>
<keyword evidence="3 5" id="KW-0698">rRNA processing</keyword>
<evidence type="ECO:0000259" key="6">
    <source>
        <dbReference type="Pfam" id="PF01782"/>
    </source>
</evidence>
<dbReference type="InterPro" id="IPR056792">
    <property type="entry name" value="PRC_RimM"/>
</dbReference>
<keyword evidence="1 5" id="KW-0963">Cytoplasm</keyword>
<evidence type="ECO:0000256" key="2">
    <source>
        <dbReference type="ARBA" id="ARBA00022517"/>
    </source>
</evidence>
<comment type="function">
    <text evidence="5">An accessory protein needed during the final step in the assembly of 30S ribosomal subunit, possibly for assembly of the head region. Essential for efficient processing of 16S rRNA. May be needed both before and after RbfA during the maturation of 16S rRNA. It has affinity for free ribosomal 30S subunits but not for 70S ribosomes.</text>
</comment>
<dbReference type="InterPro" id="IPR036976">
    <property type="entry name" value="RimM_N_sf"/>
</dbReference>
<proteinExistence type="inferred from homology"/>
<accession>A0A2N4XWT4</accession>
<dbReference type="Gene3D" id="2.40.30.60">
    <property type="entry name" value="RimM"/>
    <property type="match status" value="1"/>
</dbReference>
<evidence type="ECO:0000256" key="4">
    <source>
        <dbReference type="ARBA" id="ARBA00023186"/>
    </source>
</evidence>
<evidence type="ECO:0000259" key="7">
    <source>
        <dbReference type="Pfam" id="PF24986"/>
    </source>
</evidence>
<dbReference type="Pfam" id="PF24986">
    <property type="entry name" value="PRC_RimM"/>
    <property type="match status" value="1"/>
</dbReference>
<dbReference type="OrthoDB" id="9783509at2"/>
<name>A0A2N4XWT4_9GAMM</name>
<dbReference type="AlphaFoldDB" id="A0A2N4XWT4"/>
<gene>
    <name evidence="5 8" type="primary">rimM</name>
    <name evidence="8" type="ORF">CEX73_02100</name>
</gene>
<protein>
    <recommendedName>
        <fullName evidence="5">Ribosome maturation factor RimM</fullName>
    </recommendedName>
</protein>
<dbReference type="EMBL" id="NJPO01000106">
    <property type="protein sequence ID" value="PLK58530.1"/>
    <property type="molecule type" value="Genomic_DNA"/>
</dbReference>
<feature type="domain" description="Ribosome maturation factor RimM PRC barrel" evidence="7">
    <location>
        <begin position="116"/>
        <end position="186"/>
    </location>
</feature>
<dbReference type="SUPFAM" id="SSF50346">
    <property type="entry name" value="PRC-barrel domain"/>
    <property type="match status" value="1"/>
</dbReference>
<dbReference type="Pfam" id="PF01782">
    <property type="entry name" value="RimM"/>
    <property type="match status" value="1"/>
</dbReference>
<sequence length="190" mass="21678">MCTNQKNEKIKLKNQISITAPVVLGQINSAYGIHGWLKMISSTEYAESIFHYQPWFIKRINTWQQITLDDWKYHSNGIIIKIKSIKNRESAKLLTNCQIIVDASQLPDLSDGEYYWKDLIGCQVETVNGSPLGKVINLIETGSNDVMVVKANRKDSSIIYELLIPFLYGKVIKNIDLATSIIQVDWDPIF</sequence>
<dbReference type="PANTHER" id="PTHR33692:SF1">
    <property type="entry name" value="RIBOSOME MATURATION FACTOR RIMM"/>
    <property type="match status" value="1"/>
</dbReference>
<reference evidence="8 9" key="1">
    <citation type="submission" date="2017-06" db="EMBL/GenBank/DDBJ databases">
        <title>Metabolic interaction between xylem feeders and their symbionts.</title>
        <authorList>
            <person name="Chouaia B."/>
        </authorList>
    </citation>
    <scope>NUCLEOTIDE SEQUENCE [LARGE SCALE GENOMIC DNA]</scope>
    <source>
        <strain evidence="8 9">Gra</strain>
    </source>
</reference>
<organism evidence="8 9">
    <name type="scientific">Candidatus Palibaumannia cicadellinicola</name>
    <dbReference type="NCBI Taxonomy" id="186490"/>
    <lineage>
        <taxon>Bacteria</taxon>
        <taxon>Pseudomonadati</taxon>
        <taxon>Pseudomonadota</taxon>
        <taxon>Gammaproteobacteria</taxon>
        <taxon>Candidatus Palibaumannia</taxon>
    </lineage>
</organism>
<dbReference type="InterPro" id="IPR009000">
    <property type="entry name" value="Transl_B-barrel_sf"/>
</dbReference>
<evidence type="ECO:0000313" key="9">
    <source>
        <dbReference type="Proteomes" id="UP000234253"/>
    </source>
</evidence>
<dbReference type="GO" id="GO:0005737">
    <property type="term" value="C:cytoplasm"/>
    <property type="evidence" value="ECO:0007669"/>
    <property type="project" value="UniProtKB-SubCell"/>
</dbReference>
<dbReference type="Proteomes" id="UP000234253">
    <property type="component" value="Unassembled WGS sequence"/>
</dbReference>
<dbReference type="RefSeq" id="WP_101626945.1">
    <property type="nucleotide sequence ID" value="NZ_NJPO01000106.1"/>
</dbReference>
<dbReference type="GO" id="GO:0042274">
    <property type="term" value="P:ribosomal small subunit biogenesis"/>
    <property type="evidence" value="ECO:0007669"/>
    <property type="project" value="UniProtKB-UniRule"/>
</dbReference>
<comment type="subcellular location">
    <subcellularLocation>
        <location evidence="5">Cytoplasm</location>
    </subcellularLocation>
</comment>
<comment type="domain">
    <text evidence="5">The PRC barrel domain binds ribosomal protein uS19.</text>
</comment>
<comment type="similarity">
    <text evidence="5">Belongs to the RimM family.</text>
</comment>
<dbReference type="InterPro" id="IPR011961">
    <property type="entry name" value="RimM"/>
</dbReference>
<dbReference type="GO" id="GO:0043022">
    <property type="term" value="F:ribosome binding"/>
    <property type="evidence" value="ECO:0007669"/>
    <property type="project" value="InterPro"/>
</dbReference>
<feature type="domain" description="RimM N-terminal" evidence="6">
    <location>
        <begin position="24"/>
        <end position="104"/>
    </location>
</feature>
<dbReference type="SUPFAM" id="SSF50447">
    <property type="entry name" value="Translation proteins"/>
    <property type="match status" value="1"/>
</dbReference>
<dbReference type="InterPro" id="IPR011033">
    <property type="entry name" value="PRC_barrel-like_sf"/>
</dbReference>
<dbReference type="NCBIfam" id="TIGR02273">
    <property type="entry name" value="16S_RimM"/>
    <property type="match status" value="1"/>
</dbReference>
<comment type="subunit">
    <text evidence="5">Binds ribosomal protein uS19.</text>
</comment>
<evidence type="ECO:0000256" key="5">
    <source>
        <dbReference type="HAMAP-Rule" id="MF_00014"/>
    </source>
</evidence>
<evidence type="ECO:0000313" key="8">
    <source>
        <dbReference type="EMBL" id="PLK58530.1"/>
    </source>
</evidence>
<dbReference type="GO" id="GO:0006364">
    <property type="term" value="P:rRNA processing"/>
    <property type="evidence" value="ECO:0007669"/>
    <property type="project" value="UniProtKB-UniRule"/>
</dbReference>